<feature type="transmembrane region" description="Helical" evidence="1">
    <location>
        <begin position="67"/>
        <end position="89"/>
    </location>
</feature>
<gene>
    <name evidence="3" type="ORF">ciss_17500</name>
</gene>
<evidence type="ECO:0000313" key="4">
    <source>
        <dbReference type="Proteomes" id="UP000187338"/>
    </source>
</evidence>
<accession>A0A1L8D3Z0</accession>
<dbReference type="AlphaFoldDB" id="A0A1L8D3Z0"/>
<protein>
    <recommendedName>
        <fullName evidence="2">Nucleoside transporter/FeoB GTPase Gate domain-containing protein</fullName>
    </recommendedName>
</protein>
<sequence>MNGVSLYNIKIAAMRGIQKGFNITCELARTVIPVYFLITILKYSGILAIIAKIFEPVMRFVGLPGEASLIFVIGNVLNLYPTIAAIAALKMTVKQVTIIAVMLLLSHNLFVETAVSKKTGITVWYLVLLRIALAILSGYLINIIL</sequence>
<dbReference type="EMBL" id="BDJL01000075">
    <property type="protein sequence ID" value="GAV25817.1"/>
    <property type="molecule type" value="Genomic_DNA"/>
</dbReference>
<evidence type="ECO:0000256" key="1">
    <source>
        <dbReference type="SAM" id="Phobius"/>
    </source>
</evidence>
<keyword evidence="1" id="KW-0472">Membrane</keyword>
<name>A0A1L8D3Z0_9THEO</name>
<proteinExistence type="predicted"/>
<feature type="domain" description="Nucleoside transporter/FeoB GTPase Gate" evidence="2">
    <location>
        <begin position="29"/>
        <end position="106"/>
    </location>
</feature>
<feature type="transmembrane region" description="Helical" evidence="1">
    <location>
        <begin position="34"/>
        <end position="55"/>
    </location>
</feature>
<feature type="transmembrane region" description="Helical" evidence="1">
    <location>
        <begin position="95"/>
        <end position="111"/>
    </location>
</feature>
<dbReference type="Pfam" id="PF07670">
    <property type="entry name" value="Gate"/>
    <property type="match status" value="1"/>
</dbReference>
<keyword evidence="4" id="KW-1185">Reference proteome</keyword>
<keyword evidence="1" id="KW-1133">Transmembrane helix</keyword>
<dbReference type="InterPro" id="IPR011642">
    <property type="entry name" value="Gate_dom"/>
</dbReference>
<reference evidence="4" key="1">
    <citation type="submission" date="2016-12" db="EMBL/GenBank/DDBJ databases">
        <title>Draft Genome Sequences od Carboxydothermus pertinax and islandicus, Hydrogenogenic Carboxydotrophic Bacteria.</title>
        <authorList>
            <person name="Fukuyama Y."/>
            <person name="Ohmae K."/>
            <person name="Yoneda Y."/>
            <person name="Yoshida T."/>
            <person name="Sako Y."/>
        </authorList>
    </citation>
    <scope>NUCLEOTIDE SEQUENCE [LARGE SCALE GENOMIC DNA]</scope>
    <source>
        <strain evidence="4">SET</strain>
    </source>
</reference>
<evidence type="ECO:0000313" key="3">
    <source>
        <dbReference type="EMBL" id="GAV25817.1"/>
    </source>
</evidence>
<organism evidence="3 4">
    <name type="scientific">Carboxydothermus islandicus</name>
    <dbReference type="NCBI Taxonomy" id="661089"/>
    <lineage>
        <taxon>Bacteria</taxon>
        <taxon>Bacillati</taxon>
        <taxon>Bacillota</taxon>
        <taxon>Clostridia</taxon>
        <taxon>Thermoanaerobacterales</taxon>
        <taxon>Thermoanaerobacteraceae</taxon>
        <taxon>Carboxydothermus</taxon>
    </lineage>
</organism>
<dbReference type="Proteomes" id="UP000187338">
    <property type="component" value="Unassembled WGS sequence"/>
</dbReference>
<evidence type="ECO:0000259" key="2">
    <source>
        <dbReference type="Pfam" id="PF07670"/>
    </source>
</evidence>
<keyword evidence="1" id="KW-0812">Transmembrane</keyword>
<comment type="caution">
    <text evidence="3">The sequence shown here is derived from an EMBL/GenBank/DDBJ whole genome shotgun (WGS) entry which is preliminary data.</text>
</comment>
<dbReference type="RefSeq" id="WP_075866044.1">
    <property type="nucleotide sequence ID" value="NZ_BDJL01000075.1"/>
</dbReference>
<feature type="transmembrane region" description="Helical" evidence="1">
    <location>
        <begin position="123"/>
        <end position="144"/>
    </location>
</feature>
<dbReference type="STRING" id="661089.ciss_17500"/>